<dbReference type="EMBL" id="OU466860">
    <property type="protein sequence ID" value="CAH2060099.1"/>
    <property type="molecule type" value="Genomic_DNA"/>
</dbReference>
<evidence type="ECO:0000256" key="9">
    <source>
        <dbReference type="ARBA" id="ARBA00023209"/>
    </source>
</evidence>
<feature type="transmembrane region" description="Helical" evidence="12">
    <location>
        <begin position="39"/>
        <end position="58"/>
    </location>
</feature>
<keyword evidence="9" id="KW-0594">Phospholipid biosynthesis</keyword>
<dbReference type="GO" id="GO:0010143">
    <property type="term" value="P:cutin biosynthetic process"/>
    <property type="evidence" value="ECO:0007669"/>
    <property type="project" value="TreeGrafter"/>
</dbReference>
<evidence type="ECO:0000256" key="12">
    <source>
        <dbReference type="SAM" id="Phobius"/>
    </source>
</evidence>
<dbReference type="GO" id="GO:0008654">
    <property type="term" value="P:phospholipid biosynthetic process"/>
    <property type="evidence" value="ECO:0007669"/>
    <property type="project" value="UniProtKB-KW"/>
</dbReference>
<evidence type="ECO:0000256" key="4">
    <source>
        <dbReference type="ARBA" id="ARBA00022679"/>
    </source>
</evidence>
<dbReference type="InterPro" id="IPR002123">
    <property type="entry name" value="Plipid/glycerol_acylTrfase"/>
</dbReference>
<evidence type="ECO:0000256" key="3">
    <source>
        <dbReference type="ARBA" id="ARBA00022516"/>
    </source>
</evidence>
<sequence length="475" mass="53070">MDTSKTMPYSVVSEFEGTVLKSEDLFSYFMLLAFDASGLTRFTVLLSLWPVITLLDVFGHKNAALKLMIFVATVGLRLPEIEAVGKAVLPSFYMDDVSMDTWRVFSSCKKKVVVTSMPRVMVEWFAREHLGADEVIGTDLIVNRFGFVTGLIRETDVDQSVLSRVAKFFADRRPHLGLGRPTKTISTTFLSLCEVQIQGPVPTNDQQLKLQPPKPVIFHDGRLVKRPTPATALLILLWFPVGFVLATIRLVVFILPVWALPYVIEILGCRVIVKGNVPKAGNSGGVLFVCNHRNMIDPVMISYALGRAIPAVRISTLSRFYDIMSPVPTVQFTRNRDVDAQMMKHELSKGDLVVCPEGTIGCQPFVLRFSAMFAELTDRIVPVAMNCRVGFFKHRVRSCVLDLIFLYMNPRPAYEVTFLDQLPIEETCSAGKSPHDVANHVQKIVADTLGFECSNLARKDKYNLLSLETKVVCVT</sequence>
<proteinExistence type="inferred from homology"/>
<evidence type="ECO:0000256" key="5">
    <source>
        <dbReference type="ARBA" id="ARBA00022692"/>
    </source>
</evidence>
<keyword evidence="7" id="KW-0443">Lipid metabolism</keyword>
<dbReference type="AlphaFoldDB" id="A0AAU9SD02"/>
<gene>
    <name evidence="14" type="ORF">TAV2_LOCUS13372</name>
</gene>
<feature type="domain" description="Phospholipid/glycerol acyltransferase" evidence="13">
    <location>
        <begin position="286"/>
        <end position="388"/>
    </location>
</feature>
<evidence type="ECO:0000256" key="8">
    <source>
        <dbReference type="ARBA" id="ARBA00023136"/>
    </source>
</evidence>
<accession>A0AAU9SD02</accession>
<evidence type="ECO:0000313" key="15">
    <source>
        <dbReference type="Proteomes" id="UP000836841"/>
    </source>
</evidence>
<keyword evidence="6 12" id="KW-1133">Transmembrane helix</keyword>
<dbReference type="PANTHER" id="PTHR15486">
    <property type="entry name" value="ANCIENT UBIQUITOUS PROTEIN"/>
    <property type="match status" value="1"/>
</dbReference>
<keyword evidence="4" id="KW-0808">Transferase</keyword>
<keyword evidence="8 12" id="KW-0472">Membrane</keyword>
<dbReference type="Pfam" id="PF01553">
    <property type="entry name" value="Acyltransferase"/>
    <property type="match status" value="1"/>
</dbReference>
<evidence type="ECO:0000313" key="14">
    <source>
        <dbReference type="EMBL" id="CAH2060099.1"/>
    </source>
</evidence>
<dbReference type="Proteomes" id="UP000836841">
    <property type="component" value="Chromosome 4"/>
</dbReference>
<comment type="subcellular location">
    <subcellularLocation>
        <location evidence="1">Membrane</location>
        <topology evidence="1">Multi-pass membrane protein</topology>
    </subcellularLocation>
</comment>
<evidence type="ECO:0000256" key="7">
    <source>
        <dbReference type="ARBA" id="ARBA00023098"/>
    </source>
</evidence>
<keyword evidence="15" id="KW-1185">Reference proteome</keyword>
<keyword evidence="5 12" id="KW-0812">Transmembrane</keyword>
<dbReference type="GO" id="GO:0090447">
    <property type="term" value="F:glycerol-3-phosphate 2-O-acyltransferase activity"/>
    <property type="evidence" value="ECO:0007669"/>
    <property type="project" value="TreeGrafter"/>
</dbReference>
<dbReference type="SUPFAM" id="SSF69593">
    <property type="entry name" value="Glycerol-3-phosphate (1)-acyltransferase"/>
    <property type="match status" value="1"/>
</dbReference>
<keyword evidence="11" id="KW-0012">Acyltransferase</keyword>
<evidence type="ECO:0000256" key="10">
    <source>
        <dbReference type="ARBA" id="ARBA00023264"/>
    </source>
</evidence>
<dbReference type="GO" id="GO:0016020">
    <property type="term" value="C:membrane"/>
    <property type="evidence" value="ECO:0007669"/>
    <property type="project" value="UniProtKB-SubCell"/>
</dbReference>
<reference evidence="14 15" key="1">
    <citation type="submission" date="2022-03" db="EMBL/GenBank/DDBJ databases">
        <authorList>
            <person name="Nunn A."/>
            <person name="Chopra R."/>
            <person name="Nunn A."/>
            <person name="Contreras Garrido A."/>
        </authorList>
    </citation>
    <scope>NUCLEOTIDE SEQUENCE [LARGE SCALE GENOMIC DNA]</scope>
</reference>
<evidence type="ECO:0000259" key="13">
    <source>
        <dbReference type="SMART" id="SM00563"/>
    </source>
</evidence>
<evidence type="ECO:0000256" key="2">
    <source>
        <dbReference type="ARBA" id="ARBA00007937"/>
    </source>
</evidence>
<dbReference type="InterPro" id="IPR056462">
    <property type="entry name" value="HAD_RAM2/GPAT1-8"/>
</dbReference>
<organism evidence="14 15">
    <name type="scientific">Thlaspi arvense</name>
    <name type="common">Field penny-cress</name>
    <dbReference type="NCBI Taxonomy" id="13288"/>
    <lineage>
        <taxon>Eukaryota</taxon>
        <taxon>Viridiplantae</taxon>
        <taxon>Streptophyta</taxon>
        <taxon>Embryophyta</taxon>
        <taxon>Tracheophyta</taxon>
        <taxon>Spermatophyta</taxon>
        <taxon>Magnoliopsida</taxon>
        <taxon>eudicotyledons</taxon>
        <taxon>Gunneridae</taxon>
        <taxon>Pentapetalae</taxon>
        <taxon>rosids</taxon>
        <taxon>malvids</taxon>
        <taxon>Brassicales</taxon>
        <taxon>Brassicaceae</taxon>
        <taxon>Thlaspideae</taxon>
        <taxon>Thlaspi</taxon>
    </lineage>
</organism>
<dbReference type="PANTHER" id="PTHR15486:SF78">
    <property type="entry name" value="PHOSPHOLIPID_GLYCEROL ACYLTRANSFERASE DOMAIN-CONTAINING PROTEIN"/>
    <property type="match status" value="1"/>
</dbReference>
<evidence type="ECO:0000256" key="11">
    <source>
        <dbReference type="ARBA" id="ARBA00023315"/>
    </source>
</evidence>
<dbReference type="GO" id="GO:0016791">
    <property type="term" value="F:phosphatase activity"/>
    <property type="evidence" value="ECO:0007669"/>
    <property type="project" value="TreeGrafter"/>
</dbReference>
<dbReference type="SMART" id="SM00563">
    <property type="entry name" value="PlsC"/>
    <property type="match status" value="1"/>
</dbReference>
<comment type="similarity">
    <text evidence="2">Belongs to the GPAT/DAPAT family.</text>
</comment>
<dbReference type="Pfam" id="PF23270">
    <property type="entry name" value="HAD_RAM2_N"/>
    <property type="match status" value="1"/>
</dbReference>
<keyword evidence="3" id="KW-0444">Lipid biosynthesis</keyword>
<feature type="transmembrane region" description="Helical" evidence="12">
    <location>
        <begin position="232"/>
        <end position="260"/>
    </location>
</feature>
<evidence type="ECO:0000256" key="1">
    <source>
        <dbReference type="ARBA" id="ARBA00004141"/>
    </source>
</evidence>
<evidence type="ECO:0000256" key="6">
    <source>
        <dbReference type="ARBA" id="ARBA00022989"/>
    </source>
</evidence>
<name>A0AAU9SD02_THLAR</name>
<keyword evidence="10" id="KW-1208">Phospholipid metabolism</keyword>
<protein>
    <recommendedName>
        <fullName evidence="13">Phospholipid/glycerol acyltransferase domain-containing protein</fullName>
    </recommendedName>
</protein>